<proteinExistence type="predicted"/>
<evidence type="ECO:0000313" key="2">
    <source>
        <dbReference type="Proteomes" id="UP000709336"/>
    </source>
</evidence>
<evidence type="ECO:0000313" key="1">
    <source>
        <dbReference type="EMBL" id="NMH59281.1"/>
    </source>
</evidence>
<name>A0ABX1R0Z9_9ALTE</name>
<dbReference type="EMBL" id="JAATNW010000002">
    <property type="protein sequence ID" value="NMH59281.1"/>
    <property type="molecule type" value="Genomic_DNA"/>
</dbReference>
<sequence length="88" mass="9935">MTVSTLRIDIQEGRWTVDVFSQGADSGQYELIYPERESSIELNENTMYGFNYSIAAPKGTRYAIYMDDKRLIEGEVDDSQLAKGSSVI</sequence>
<protein>
    <submittedName>
        <fullName evidence="1">Uncharacterized protein</fullName>
    </submittedName>
</protein>
<dbReference type="Proteomes" id="UP000709336">
    <property type="component" value="Unassembled WGS sequence"/>
</dbReference>
<organism evidence="1 2">
    <name type="scientific">Alteromonas ponticola</name>
    <dbReference type="NCBI Taxonomy" id="2720613"/>
    <lineage>
        <taxon>Bacteria</taxon>
        <taxon>Pseudomonadati</taxon>
        <taxon>Pseudomonadota</taxon>
        <taxon>Gammaproteobacteria</taxon>
        <taxon>Alteromonadales</taxon>
        <taxon>Alteromonadaceae</taxon>
        <taxon>Alteromonas/Salinimonas group</taxon>
        <taxon>Alteromonas</taxon>
    </lineage>
</organism>
<reference evidence="1 2" key="1">
    <citation type="submission" date="2020-03" db="EMBL/GenBank/DDBJ databases">
        <title>Alteromonas ponticola sp. nov., isolated from seawater.</title>
        <authorList>
            <person name="Yoon J.-H."/>
            <person name="Kim Y.-O."/>
        </authorList>
    </citation>
    <scope>NUCLEOTIDE SEQUENCE [LARGE SCALE GENOMIC DNA]</scope>
    <source>
        <strain evidence="1 2">MYP5</strain>
    </source>
</reference>
<keyword evidence="2" id="KW-1185">Reference proteome</keyword>
<comment type="caution">
    <text evidence="1">The sequence shown here is derived from an EMBL/GenBank/DDBJ whole genome shotgun (WGS) entry which is preliminary data.</text>
</comment>
<dbReference type="RefSeq" id="WP_169209841.1">
    <property type="nucleotide sequence ID" value="NZ_JAATNW010000002.1"/>
</dbReference>
<gene>
    <name evidence="1" type="ORF">HCJ96_04510</name>
</gene>
<accession>A0ABX1R0Z9</accession>